<evidence type="ECO:0000256" key="6">
    <source>
        <dbReference type="ARBA" id="ARBA00024695"/>
    </source>
</evidence>
<evidence type="ECO:0000256" key="3">
    <source>
        <dbReference type="ARBA" id="ARBA00022517"/>
    </source>
</evidence>
<evidence type="ECO:0000256" key="5">
    <source>
        <dbReference type="ARBA" id="ARBA00023242"/>
    </source>
</evidence>
<sequence>MAKNKKNKRQSADAFNSKKSTVKPKQLNPFEVHLNKEKFKILGRKNKHDRGLPGVSRAKAQNKRKATLGREYLEKHKTNKFKDNRIGRGGQDENDDLAMARFAAEKMTQYKEKKRNIYNLNDDEMLTHRGQTLEEIEQFREPDSDGSEDEALDAEFTESAHFGGGNEKDKTDRKAAIEEMIAEAKRKKAEIAKDKDEVYELTSRLDSNYKSLISMMGKLSKRESESKPPQDDYDRVLREMIFEPRGEVADKLASEEEIQRKEKERLEKLEQERLARMRGDDPVAQEKPTHRSADALDDGYLVESENEDEPTLAYDINGDINAEDDDANDEALGDDTLENQDDSQELEAAGGDDDEESDVEDEGEEEEESDDDSLEDLKVSETESEVEEEDNEVESTKESKQKRNEQEQKQPKRKTSEQNGEAPEAKRTKAEKQLPFTFDMPGSYEELSVLLEKQSIADQARIVERIIKCHHPKLDPANREKMLKLLTYLLQLLNDIFADAKESNIADSFKKFDKMSPYFYDLIQMNPERSAACILEVIKEKYEEYKKSPKVFPQLDTVVFLKLVSNVFSTSDFRHPVVSPSFVFVSHMLSRARVRNRKDLAIGLFIATLVLEYTSFSKRFLPAAVNYLLGIIYLAIPKRAIEIVQIVPPFQSRGPQNCLLALNEKFEESVDPKLFAADLVTLDIDDSFKVRALHSSLAMLNDFIENAMDNVGLRFMLEPFGNLLERIDLELYPDFIRGNLEKAQQAINAVNARPLHRLVAVEKKPKALRLMEPKIVAVHDDKRRPKLSKEKEMRAILSHKLKRETKGAVREIRRDNEFIAKMKIKKQIQSDMERKEKVRRIYAEASLQQGELNALSRSKKKTKF</sequence>
<feature type="compositionally biased region" description="Acidic residues" evidence="7">
    <location>
        <begin position="144"/>
        <end position="156"/>
    </location>
</feature>
<evidence type="ECO:0000256" key="1">
    <source>
        <dbReference type="ARBA" id="ARBA00004604"/>
    </source>
</evidence>
<evidence type="ECO:0000313" key="9">
    <source>
        <dbReference type="Proteomes" id="UP000594454"/>
    </source>
</evidence>
<comment type="function">
    <text evidence="6">Involved in nucleolar processing of pre-18S ribosomal RNA. Has a role in the nuclear export of 40S pre-ribosomal subunit to the cytoplasm.</text>
</comment>
<keyword evidence="4" id="KW-0698">rRNA processing</keyword>
<proteinExistence type="inferred from homology"/>
<organism evidence="8 9">
    <name type="scientific">Hermetia illucens</name>
    <name type="common">Black soldier fly</name>
    <dbReference type="NCBI Taxonomy" id="343691"/>
    <lineage>
        <taxon>Eukaryota</taxon>
        <taxon>Metazoa</taxon>
        <taxon>Ecdysozoa</taxon>
        <taxon>Arthropoda</taxon>
        <taxon>Hexapoda</taxon>
        <taxon>Insecta</taxon>
        <taxon>Pterygota</taxon>
        <taxon>Neoptera</taxon>
        <taxon>Endopterygota</taxon>
        <taxon>Diptera</taxon>
        <taxon>Brachycera</taxon>
        <taxon>Stratiomyomorpha</taxon>
        <taxon>Stratiomyidae</taxon>
        <taxon>Hermetiinae</taxon>
        <taxon>Hermetia</taxon>
    </lineage>
</organism>
<dbReference type="GO" id="GO:0030490">
    <property type="term" value="P:maturation of SSU-rRNA"/>
    <property type="evidence" value="ECO:0007669"/>
    <property type="project" value="TreeGrafter"/>
</dbReference>
<dbReference type="Proteomes" id="UP000594454">
    <property type="component" value="Chromosome 3"/>
</dbReference>
<dbReference type="EMBL" id="LR899011">
    <property type="protein sequence ID" value="CAD7085024.1"/>
    <property type="molecule type" value="Genomic_DNA"/>
</dbReference>
<comment type="subcellular location">
    <subcellularLocation>
        <location evidence="1">Nucleus</location>
        <location evidence="1">Nucleolus</location>
    </subcellularLocation>
</comment>
<evidence type="ECO:0000256" key="2">
    <source>
        <dbReference type="ARBA" id="ARBA00007466"/>
    </source>
</evidence>
<dbReference type="FunCoup" id="A0A7R8YU62">
    <property type="interactions" value="1817"/>
</dbReference>
<keyword evidence="5" id="KW-0539">Nucleus</keyword>
<evidence type="ECO:0000256" key="4">
    <source>
        <dbReference type="ARBA" id="ARBA00022552"/>
    </source>
</evidence>
<accession>A0A7R8YU62</accession>
<dbReference type="Pfam" id="PF04147">
    <property type="entry name" value="Nop14"/>
    <property type="match status" value="1"/>
</dbReference>
<feature type="region of interest" description="Disordered" evidence="7">
    <location>
        <begin position="138"/>
        <end position="174"/>
    </location>
</feature>
<feature type="compositionally biased region" description="Basic and acidic residues" evidence="7">
    <location>
        <begin position="394"/>
        <end position="416"/>
    </location>
</feature>
<dbReference type="AlphaFoldDB" id="A0A7R8YU62"/>
<dbReference type="PANTHER" id="PTHR23183:SF0">
    <property type="entry name" value="NUCLEOLAR PROTEIN 14"/>
    <property type="match status" value="1"/>
</dbReference>
<gene>
    <name evidence="8" type="ORF">HERILL_LOCUS7891</name>
</gene>
<comment type="similarity">
    <text evidence="2">Belongs to the NOP14 family.</text>
</comment>
<keyword evidence="3" id="KW-0690">Ribosome biogenesis</keyword>
<evidence type="ECO:0000313" key="8">
    <source>
        <dbReference type="EMBL" id="CAD7085024.1"/>
    </source>
</evidence>
<feature type="compositionally biased region" description="Basic and acidic residues" evidence="7">
    <location>
        <begin position="423"/>
        <end position="432"/>
    </location>
</feature>
<dbReference type="OMA" id="KSCWPSL"/>
<dbReference type="PANTHER" id="PTHR23183">
    <property type="entry name" value="NOP14"/>
    <property type="match status" value="1"/>
</dbReference>
<dbReference type="GO" id="GO:0032040">
    <property type="term" value="C:small-subunit processome"/>
    <property type="evidence" value="ECO:0007669"/>
    <property type="project" value="InterPro"/>
</dbReference>
<dbReference type="OrthoDB" id="441771at2759"/>
<evidence type="ECO:0008006" key="10">
    <source>
        <dbReference type="Google" id="ProtNLM"/>
    </source>
</evidence>
<reference evidence="8 9" key="1">
    <citation type="submission" date="2020-11" db="EMBL/GenBank/DDBJ databases">
        <authorList>
            <person name="Wallbank WR R."/>
            <person name="Pardo Diaz C."/>
            <person name="Kozak K."/>
            <person name="Martin S."/>
            <person name="Jiggins C."/>
            <person name="Moest M."/>
            <person name="Warren A I."/>
            <person name="Generalovic N T."/>
            <person name="Byers J.R.P. K."/>
            <person name="Montejo-Kovacevich G."/>
            <person name="Yen C E."/>
        </authorList>
    </citation>
    <scope>NUCLEOTIDE SEQUENCE [LARGE SCALE GENOMIC DNA]</scope>
</reference>
<protein>
    <recommendedName>
        <fullName evidence="10">Nucleolar protein 14</fullName>
    </recommendedName>
</protein>
<feature type="compositionally biased region" description="Basic and acidic residues" evidence="7">
    <location>
        <begin position="262"/>
        <end position="281"/>
    </location>
</feature>
<dbReference type="InParanoid" id="A0A7R8YU62"/>
<keyword evidence="9" id="KW-1185">Reference proteome</keyword>
<feature type="region of interest" description="Disordered" evidence="7">
    <location>
        <begin position="262"/>
        <end position="433"/>
    </location>
</feature>
<feature type="region of interest" description="Disordered" evidence="7">
    <location>
        <begin position="1"/>
        <end position="93"/>
    </location>
</feature>
<feature type="compositionally biased region" description="Acidic residues" evidence="7">
    <location>
        <begin position="321"/>
        <end position="374"/>
    </location>
</feature>
<dbReference type="GO" id="GO:0030692">
    <property type="term" value="C:Noc4p-Nop14p complex"/>
    <property type="evidence" value="ECO:0007669"/>
    <property type="project" value="TreeGrafter"/>
</dbReference>
<feature type="compositionally biased region" description="Acidic residues" evidence="7">
    <location>
        <begin position="382"/>
        <end position="393"/>
    </location>
</feature>
<feature type="compositionally biased region" description="Basic and acidic residues" evidence="7">
    <location>
        <begin position="71"/>
        <end position="86"/>
    </location>
</feature>
<name>A0A7R8YU62_HERIL</name>
<evidence type="ECO:0000256" key="7">
    <source>
        <dbReference type="SAM" id="MobiDB-lite"/>
    </source>
</evidence>
<dbReference type="InterPro" id="IPR007276">
    <property type="entry name" value="Nop14"/>
</dbReference>